<protein>
    <submittedName>
        <fullName evidence="2">Uncharacterized protein</fullName>
    </submittedName>
</protein>
<name>A0A0J6YJK4_COCIT</name>
<evidence type="ECO:0000256" key="1">
    <source>
        <dbReference type="SAM" id="MobiDB-lite"/>
    </source>
</evidence>
<organism evidence="2 3">
    <name type="scientific">Coccidioides immitis RMSCC 2394</name>
    <dbReference type="NCBI Taxonomy" id="404692"/>
    <lineage>
        <taxon>Eukaryota</taxon>
        <taxon>Fungi</taxon>
        <taxon>Dikarya</taxon>
        <taxon>Ascomycota</taxon>
        <taxon>Pezizomycotina</taxon>
        <taxon>Eurotiomycetes</taxon>
        <taxon>Eurotiomycetidae</taxon>
        <taxon>Onygenales</taxon>
        <taxon>Onygenaceae</taxon>
        <taxon>Coccidioides</taxon>
    </lineage>
</organism>
<dbReference type="EMBL" id="DS028097">
    <property type="protein sequence ID" value="KMP07279.1"/>
    <property type="molecule type" value="Genomic_DNA"/>
</dbReference>
<dbReference type="AlphaFoldDB" id="A0A0J6YJK4"/>
<sequence>MTGISGPLPITATCMVTVSELPRSTRALPTPHYSAQVLGRSHSHWRSIHGGGIPWPGEIEPWRASEGANEHAPQTAAACYWRGAQPDEPLHEPPAAHGAFDEDTITYRQPASTAAYGGRKSQGCSWSRSPQEEGDGSSRPASSARGMQPYRDWPCPAMPGHPPETLEHRGLSFEPPQRFPPPPPKFSPPRPLHDSQADYGSWQ</sequence>
<reference evidence="3" key="1">
    <citation type="journal article" date="2010" name="Genome Res.">
        <title>Population genomic sequencing of Coccidioides fungi reveals recent hybridization and transposon control.</title>
        <authorList>
            <person name="Neafsey D.E."/>
            <person name="Barker B.M."/>
            <person name="Sharpton T.J."/>
            <person name="Stajich J.E."/>
            <person name="Park D.J."/>
            <person name="Whiston E."/>
            <person name="Hung C.-Y."/>
            <person name="McMahan C."/>
            <person name="White J."/>
            <person name="Sykes S."/>
            <person name="Heiman D."/>
            <person name="Young S."/>
            <person name="Zeng Q."/>
            <person name="Abouelleil A."/>
            <person name="Aftuck L."/>
            <person name="Bessette D."/>
            <person name="Brown A."/>
            <person name="FitzGerald M."/>
            <person name="Lui A."/>
            <person name="Macdonald J.P."/>
            <person name="Priest M."/>
            <person name="Orbach M.J."/>
            <person name="Galgiani J.N."/>
            <person name="Kirkland T.N."/>
            <person name="Cole G.T."/>
            <person name="Birren B.W."/>
            <person name="Henn M.R."/>
            <person name="Taylor J.W."/>
            <person name="Rounsley S.D."/>
        </authorList>
    </citation>
    <scope>NUCLEOTIDE SEQUENCE [LARGE SCALE GENOMIC DNA]</scope>
    <source>
        <strain evidence="3">RMSCC 2394</strain>
    </source>
</reference>
<evidence type="ECO:0000313" key="2">
    <source>
        <dbReference type="EMBL" id="KMP07279.1"/>
    </source>
</evidence>
<feature type="compositionally biased region" description="Pro residues" evidence="1">
    <location>
        <begin position="177"/>
        <end position="190"/>
    </location>
</feature>
<evidence type="ECO:0000313" key="3">
    <source>
        <dbReference type="Proteomes" id="UP000054565"/>
    </source>
</evidence>
<accession>A0A0J6YJK4</accession>
<proteinExistence type="predicted"/>
<feature type="region of interest" description="Disordered" evidence="1">
    <location>
        <begin position="111"/>
        <end position="203"/>
    </location>
</feature>
<gene>
    <name evidence="2" type="ORF">CIRG_06960</name>
</gene>
<dbReference type="Proteomes" id="UP000054565">
    <property type="component" value="Unassembled WGS sequence"/>
</dbReference>